<sequence length="77" mass="8755">MMKQAINIRIDTDILESLDQYASELNKTRTSLIQKSIEFYFDTLDEMVADQRIDALKNGESTVVPLSEVFKKAGIDV</sequence>
<dbReference type="GO" id="GO:0006355">
    <property type="term" value="P:regulation of DNA-templated transcription"/>
    <property type="evidence" value="ECO:0007669"/>
    <property type="project" value="InterPro"/>
</dbReference>
<dbReference type="Gene3D" id="1.10.1220.10">
    <property type="entry name" value="Met repressor-like"/>
    <property type="match status" value="1"/>
</dbReference>
<organism evidence="1">
    <name type="scientific">uncultured Sulfurovum sp</name>
    <dbReference type="NCBI Taxonomy" id="269237"/>
    <lineage>
        <taxon>Bacteria</taxon>
        <taxon>Pseudomonadati</taxon>
        <taxon>Campylobacterota</taxon>
        <taxon>Epsilonproteobacteria</taxon>
        <taxon>Campylobacterales</taxon>
        <taxon>Sulfurovaceae</taxon>
        <taxon>Sulfurovum</taxon>
        <taxon>environmental samples</taxon>
    </lineage>
</organism>
<proteinExistence type="predicted"/>
<gene>
    <name evidence="1" type="ORF">HELGO_WM39454</name>
</gene>
<accession>A0A6S6STE1</accession>
<dbReference type="AlphaFoldDB" id="A0A6S6STE1"/>
<name>A0A6S6STE1_9BACT</name>
<reference evidence="1" key="1">
    <citation type="submission" date="2020-01" db="EMBL/GenBank/DDBJ databases">
        <authorList>
            <person name="Meier V. D."/>
            <person name="Meier V D."/>
        </authorList>
    </citation>
    <scope>NUCLEOTIDE SEQUENCE</scope>
    <source>
        <strain evidence="1">HLG_WM_MAG_03</strain>
    </source>
</reference>
<evidence type="ECO:0000313" key="1">
    <source>
        <dbReference type="EMBL" id="CAA6809051.1"/>
    </source>
</evidence>
<dbReference type="SUPFAM" id="SSF47598">
    <property type="entry name" value="Ribbon-helix-helix"/>
    <property type="match status" value="1"/>
</dbReference>
<protein>
    <submittedName>
        <fullName evidence="1">Ribbon-helix-helix CopG family protein</fullName>
    </submittedName>
</protein>
<dbReference type="InterPro" id="IPR010985">
    <property type="entry name" value="Ribbon_hlx_hlx"/>
</dbReference>
<dbReference type="EMBL" id="CACVAR010000185">
    <property type="protein sequence ID" value="CAA6809051.1"/>
    <property type="molecule type" value="Genomic_DNA"/>
</dbReference>
<dbReference type="InterPro" id="IPR013321">
    <property type="entry name" value="Arc_rbn_hlx_hlx"/>
</dbReference>